<proteinExistence type="predicted"/>
<dbReference type="RefSeq" id="WP_246128364.1">
    <property type="nucleotide sequence ID" value="NZ_CP036299.1"/>
</dbReference>
<dbReference type="PANTHER" id="PTHR47618:SF1">
    <property type="entry name" value="BIFUNCTIONAL OLIGORIBONUCLEASE AND PAP PHOSPHATASE NRNA"/>
    <property type="match status" value="1"/>
</dbReference>
<feature type="domain" description="DHHA1" evidence="2">
    <location>
        <begin position="273"/>
        <end position="348"/>
    </location>
</feature>
<dbReference type="Pfam" id="PF01368">
    <property type="entry name" value="DHH"/>
    <property type="match status" value="1"/>
</dbReference>
<sequence>MEWFQSTIENPLQNFCGNFAGEAGLKVFIIRDMNTIDWKPIVPLIESHQRILVSSHVRPDADAIGSALGLACLLKHLGKTVRIVNPSAPPANLFWIDPEQMVETFGGSVNGASLAETDLHIIVDTSAWQQLGELGKWMRTTTIPRIVIDHHVSSDDLGAMEFKDTRSEATGSLIFRLCEFMNVPLTQVAATALYAAIATDTGWFRFPATNAQTMQIAGSLMERGADPTDIYRHLYEQSTLARLHLCGRVLGRAQLDADGLLASTVVKWSDFVELGAVPADTEDLVNECLRIAGTRAAYIGVEQMNSQIKFSFRSRGGLNVASIAEKFGGGGHKQAAGATLPGPLDLAHARVHAAMLEGLKALPDPASSTIPAS</sequence>
<dbReference type="InterPro" id="IPR001667">
    <property type="entry name" value="DDH_dom"/>
</dbReference>
<organism evidence="3 4">
    <name type="scientific">Planctopirus ephydatiae</name>
    <dbReference type="NCBI Taxonomy" id="2528019"/>
    <lineage>
        <taxon>Bacteria</taxon>
        <taxon>Pseudomonadati</taxon>
        <taxon>Planctomycetota</taxon>
        <taxon>Planctomycetia</taxon>
        <taxon>Planctomycetales</taxon>
        <taxon>Planctomycetaceae</taxon>
        <taxon>Planctopirus</taxon>
    </lineage>
</organism>
<keyword evidence="3" id="KW-0378">Hydrolase</keyword>
<dbReference type="AlphaFoldDB" id="A0A518GL65"/>
<reference evidence="3 4" key="1">
    <citation type="submission" date="2019-02" db="EMBL/GenBank/DDBJ databases">
        <title>Deep-cultivation of Planctomycetes and their phenomic and genomic characterization uncovers novel biology.</title>
        <authorList>
            <person name="Wiegand S."/>
            <person name="Jogler M."/>
            <person name="Boedeker C."/>
            <person name="Pinto D."/>
            <person name="Vollmers J."/>
            <person name="Rivas-Marin E."/>
            <person name="Kohn T."/>
            <person name="Peeters S.H."/>
            <person name="Heuer A."/>
            <person name="Rast P."/>
            <person name="Oberbeckmann S."/>
            <person name="Bunk B."/>
            <person name="Jeske O."/>
            <person name="Meyerdierks A."/>
            <person name="Storesund J.E."/>
            <person name="Kallscheuer N."/>
            <person name="Luecker S."/>
            <person name="Lage O.M."/>
            <person name="Pohl T."/>
            <person name="Merkel B.J."/>
            <person name="Hornburger P."/>
            <person name="Mueller R.-W."/>
            <person name="Bruemmer F."/>
            <person name="Labrenz M."/>
            <person name="Spormann A.M."/>
            <person name="Op den Camp H."/>
            <person name="Overmann J."/>
            <person name="Amann R."/>
            <person name="Jetten M.S.M."/>
            <person name="Mascher T."/>
            <person name="Medema M.H."/>
            <person name="Devos D.P."/>
            <person name="Kaster A.-K."/>
            <person name="Ovreas L."/>
            <person name="Rohde M."/>
            <person name="Galperin M.Y."/>
            <person name="Jogler C."/>
        </authorList>
    </citation>
    <scope>NUCLEOTIDE SEQUENCE [LARGE SCALE GENOMIC DNA]</scope>
    <source>
        <strain evidence="3 4">Spb1</strain>
    </source>
</reference>
<protein>
    <submittedName>
        <fullName evidence="3">NanoRNase/pAp phosphatase</fullName>
        <ecNumber evidence="3">3.1.-.-</ecNumber>
    </submittedName>
</protein>
<dbReference type="KEGG" id="peh:Spb1_11880"/>
<evidence type="ECO:0000259" key="1">
    <source>
        <dbReference type="Pfam" id="PF01368"/>
    </source>
</evidence>
<feature type="domain" description="DDH" evidence="1">
    <location>
        <begin position="50"/>
        <end position="197"/>
    </location>
</feature>
<dbReference type="GO" id="GO:0016787">
    <property type="term" value="F:hydrolase activity"/>
    <property type="evidence" value="ECO:0007669"/>
    <property type="project" value="UniProtKB-KW"/>
</dbReference>
<dbReference type="PANTHER" id="PTHR47618">
    <property type="entry name" value="BIFUNCTIONAL OLIGORIBONUCLEASE AND PAP PHOSPHATASE NRNA"/>
    <property type="match status" value="1"/>
</dbReference>
<dbReference type="InterPro" id="IPR051319">
    <property type="entry name" value="Oligoribo/pAp-PDE_c-di-AMP_PDE"/>
</dbReference>
<keyword evidence="4" id="KW-1185">Reference proteome</keyword>
<gene>
    <name evidence="3" type="ORF">Spb1_11880</name>
</gene>
<dbReference type="GO" id="GO:0003676">
    <property type="term" value="F:nucleic acid binding"/>
    <property type="evidence" value="ECO:0007669"/>
    <property type="project" value="InterPro"/>
</dbReference>
<dbReference type="InterPro" id="IPR038763">
    <property type="entry name" value="DHH_sf"/>
</dbReference>
<evidence type="ECO:0000313" key="3">
    <source>
        <dbReference type="EMBL" id="QDV29308.1"/>
    </source>
</evidence>
<dbReference type="EMBL" id="CP036299">
    <property type="protein sequence ID" value="QDV29308.1"/>
    <property type="molecule type" value="Genomic_DNA"/>
</dbReference>
<dbReference type="Gene3D" id="3.90.1640.10">
    <property type="entry name" value="inorganic pyrophosphatase (n-terminal core)"/>
    <property type="match status" value="1"/>
</dbReference>
<evidence type="ECO:0000259" key="2">
    <source>
        <dbReference type="Pfam" id="PF02272"/>
    </source>
</evidence>
<dbReference type="Proteomes" id="UP000315349">
    <property type="component" value="Chromosome"/>
</dbReference>
<name>A0A518GL65_9PLAN</name>
<dbReference type="Gene3D" id="3.10.310.30">
    <property type="match status" value="1"/>
</dbReference>
<accession>A0A518GL65</accession>
<dbReference type="InterPro" id="IPR003156">
    <property type="entry name" value="DHHA1_dom"/>
</dbReference>
<dbReference type="Pfam" id="PF02272">
    <property type="entry name" value="DHHA1"/>
    <property type="match status" value="1"/>
</dbReference>
<evidence type="ECO:0000313" key="4">
    <source>
        <dbReference type="Proteomes" id="UP000315349"/>
    </source>
</evidence>
<dbReference type="SUPFAM" id="SSF64182">
    <property type="entry name" value="DHH phosphoesterases"/>
    <property type="match status" value="1"/>
</dbReference>
<dbReference type="EC" id="3.1.-.-" evidence="3"/>